<evidence type="ECO:0000313" key="3">
    <source>
        <dbReference type="EMBL" id="GBP80662.1"/>
    </source>
</evidence>
<evidence type="ECO:0000259" key="2">
    <source>
        <dbReference type="SMART" id="SM01000"/>
    </source>
</evidence>
<dbReference type="GO" id="GO:0005829">
    <property type="term" value="C:cytosol"/>
    <property type="evidence" value="ECO:0007669"/>
    <property type="project" value="TreeGrafter"/>
</dbReference>
<dbReference type="PANTHER" id="PTHR13009">
    <property type="entry name" value="HEAT SHOCK PROTEIN 90 HSP90 CO-CHAPERONE AHA-1"/>
    <property type="match status" value="1"/>
</dbReference>
<dbReference type="CDD" id="cd08892">
    <property type="entry name" value="SRPBCC_Aha1"/>
    <property type="match status" value="1"/>
</dbReference>
<dbReference type="GO" id="GO:0051087">
    <property type="term" value="F:protein-folding chaperone binding"/>
    <property type="evidence" value="ECO:0007669"/>
    <property type="project" value="InterPro"/>
</dbReference>
<evidence type="ECO:0000313" key="4">
    <source>
        <dbReference type="Proteomes" id="UP000299102"/>
    </source>
</evidence>
<keyword evidence="4" id="KW-1185">Reference proteome</keyword>
<reference evidence="3 4" key="1">
    <citation type="journal article" date="2019" name="Commun. Biol.">
        <title>The bagworm genome reveals a unique fibroin gene that provides high tensile strength.</title>
        <authorList>
            <person name="Kono N."/>
            <person name="Nakamura H."/>
            <person name="Ohtoshi R."/>
            <person name="Tomita M."/>
            <person name="Numata K."/>
            <person name="Arakawa K."/>
        </authorList>
    </citation>
    <scope>NUCLEOTIDE SEQUENCE [LARGE SCALE GENOMIC DNA]</scope>
</reference>
<gene>
    <name evidence="3" type="primary">Ahsa1</name>
    <name evidence="3" type="ORF">EVAR_54120_1</name>
</gene>
<dbReference type="EMBL" id="BGZK01001473">
    <property type="protein sequence ID" value="GBP80662.1"/>
    <property type="molecule type" value="Genomic_DNA"/>
</dbReference>
<sequence>MAKWGEGDPRWIVEERPDATNVNNWHWTEKNAGPWSKEQLKSLLQDLKISKNGIDCKITEVEKINGEASANNRKGKLIFFYEWDILLKWEGRLAGGKGELVKGEVQIPNLSEENDISEVDMTVTIKTSGEEAQRLKTFMHNLGRDVIRQQLKEYIRSLREEFSKGLILPKKGESTVNNDTVSTITSGFNKKISMTPIESTPNQKPIGCKIDTRSIELTEKFQCRAQEFYDAMTRIEMVTAFTRGHVKMDVQKGGKFALFGGNITGEFRELVPGKKIVQLWRYKQWPDQHFSEVTINIHEKDDHTLVIVKQDAVPSSEVEQTSENWKRYYFDSIKRTFGFGAFL</sequence>
<dbReference type="PANTHER" id="PTHR13009:SF22">
    <property type="entry name" value="LD43819P"/>
    <property type="match status" value="1"/>
</dbReference>
<dbReference type="SUPFAM" id="SSF103111">
    <property type="entry name" value="Activator of Hsp90 ATPase, Aha1"/>
    <property type="match status" value="1"/>
</dbReference>
<dbReference type="Pfam" id="PF08327">
    <property type="entry name" value="AHSA1"/>
    <property type="match status" value="1"/>
</dbReference>
<feature type="domain" description="Activator of Hsp90 ATPase AHSA1-like N-terminal" evidence="2">
    <location>
        <begin position="29"/>
        <end position="164"/>
    </location>
</feature>
<dbReference type="SMART" id="SM01000">
    <property type="entry name" value="Aha1_N"/>
    <property type="match status" value="1"/>
</dbReference>
<dbReference type="InterPro" id="IPR013538">
    <property type="entry name" value="ASHA1/2-like_C"/>
</dbReference>
<name>A0A4C1Z0D5_EUMVA</name>
<comment type="similarity">
    <text evidence="1">Belongs to the AHA1 family.</text>
</comment>
<dbReference type="SUPFAM" id="SSF55961">
    <property type="entry name" value="Bet v1-like"/>
    <property type="match status" value="1"/>
</dbReference>
<organism evidence="3 4">
    <name type="scientific">Eumeta variegata</name>
    <name type="common">Bagworm moth</name>
    <name type="synonym">Eumeta japonica</name>
    <dbReference type="NCBI Taxonomy" id="151549"/>
    <lineage>
        <taxon>Eukaryota</taxon>
        <taxon>Metazoa</taxon>
        <taxon>Ecdysozoa</taxon>
        <taxon>Arthropoda</taxon>
        <taxon>Hexapoda</taxon>
        <taxon>Insecta</taxon>
        <taxon>Pterygota</taxon>
        <taxon>Neoptera</taxon>
        <taxon>Endopterygota</taxon>
        <taxon>Lepidoptera</taxon>
        <taxon>Glossata</taxon>
        <taxon>Ditrysia</taxon>
        <taxon>Tineoidea</taxon>
        <taxon>Psychidae</taxon>
        <taxon>Oiketicinae</taxon>
        <taxon>Eumeta</taxon>
    </lineage>
</organism>
<dbReference type="Proteomes" id="UP000299102">
    <property type="component" value="Unassembled WGS sequence"/>
</dbReference>
<dbReference type="Gene3D" id="3.30.530.20">
    <property type="match status" value="1"/>
</dbReference>
<dbReference type="InterPro" id="IPR015310">
    <property type="entry name" value="AHSA1-like_N"/>
</dbReference>
<dbReference type="GO" id="GO:0006457">
    <property type="term" value="P:protein folding"/>
    <property type="evidence" value="ECO:0007669"/>
    <property type="project" value="TreeGrafter"/>
</dbReference>
<accession>A0A4C1Z0D5</accession>
<keyword evidence="3" id="KW-0346">Stress response</keyword>
<evidence type="ECO:0000256" key="1">
    <source>
        <dbReference type="ARBA" id="ARBA00006817"/>
    </source>
</evidence>
<dbReference type="OrthoDB" id="567237at2759"/>
<dbReference type="GO" id="GO:0001671">
    <property type="term" value="F:ATPase activator activity"/>
    <property type="evidence" value="ECO:0007669"/>
    <property type="project" value="InterPro"/>
</dbReference>
<proteinExistence type="inferred from homology"/>
<dbReference type="InterPro" id="IPR036338">
    <property type="entry name" value="Aha1"/>
</dbReference>
<dbReference type="Gene3D" id="3.15.10.20">
    <property type="entry name" value="Activator of Hsp90 ATPase Aha1, N-terminal domain"/>
    <property type="match status" value="1"/>
</dbReference>
<dbReference type="InterPro" id="IPR023393">
    <property type="entry name" value="START-like_dom_sf"/>
</dbReference>
<dbReference type="STRING" id="151549.A0A4C1Z0D5"/>
<comment type="caution">
    <text evidence="3">The sequence shown here is derived from an EMBL/GenBank/DDBJ whole genome shotgun (WGS) entry which is preliminary data.</text>
</comment>
<protein>
    <submittedName>
        <fullName evidence="3">Activator of 90 kDa heat shock protein ATPase homolog 1</fullName>
    </submittedName>
</protein>
<dbReference type="AlphaFoldDB" id="A0A4C1Z0D5"/>
<dbReference type="Pfam" id="PF09229">
    <property type="entry name" value="Aha1_N"/>
    <property type="match status" value="1"/>
</dbReference>